<dbReference type="InterPro" id="IPR000847">
    <property type="entry name" value="LysR_HTH_N"/>
</dbReference>
<dbReference type="PANTHER" id="PTHR30419:SF28">
    <property type="entry name" value="HTH-TYPE TRANSCRIPTIONAL REGULATOR BSDA"/>
    <property type="match status" value="1"/>
</dbReference>
<dbReference type="RefSeq" id="WP_074706612.1">
    <property type="nucleotide sequence ID" value="NZ_FNOP01000010.1"/>
</dbReference>
<dbReference type="Gene3D" id="1.10.10.10">
    <property type="entry name" value="Winged helix-like DNA-binding domain superfamily/Winged helix DNA-binding domain"/>
    <property type="match status" value="1"/>
</dbReference>
<dbReference type="EMBL" id="FNOP01000010">
    <property type="protein sequence ID" value="SDX01441.1"/>
    <property type="molecule type" value="Genomic_DNA"/>
</dbReference>
<evidence type="ECO:0000256" key="4">
    <source>
        <dbReference type="ARBA" id="ARBA00023163"/>
    </source>
</evidence>
<keyword evidence="2" id="KW-0805">Transcription regulation</keyword>
<dbReference type="Pfam" id="PF00126">
    <property type="entry name" value="HTH_1"/>
    <property type="match status" value="1"/>
</dbReference>
<name>A0A1H2Y8S4_ACIFE</name>
<dbReference type="GO" id="GO:0003677">
    <property type="term" value="F:DNA binding"/>
    <property type="evidence" value="ECO:0007669"/>
    <property type="project" value="UniProtKB-KW"/>
</dbReference>
<reference evidence="6 7" key="1">
    <citation type="submission" date="2016-10" db="EMBL/GenBank/DDBJ databases">
        <authorList>
            <person name="Varghese N."/>
            <person name="Submissions S."/>
        </authorList>
    </citation>
    <scope>NUCLEOTIDE SEQUENCE [LARGE SCALE GENOMIC DNA]</scope>
    <source>
        <strain evidence="6 7">WCC6</strain>
    </source>
</reference>
<accession>A0A1H2Y8S4</accession>
<dbReference type="InterPro" id="IPR005119">
    <property type="entry name" value="LysR_subst-bd"/>
</dbReference>
<feature type="domain" description="HTH lysR-type" evidence="5">
    <location>
        <begin position="1"/>
        <end position="57"/>
    </location>
</feature>
<dbReference type="GO" id="GO:0003700">
    <property type="term" value="F:DNA-binding transcription factor activity"/>
    <property type="evidence" value="ECO:0007669"/>
    <property type="project" value="InterPro"/>
</dbReference>
<dbReference type="Pfam" id="PF03466">
    <property type="entry name" value="LysR_substrate"/>
    <property type="match status" value="1"/>
</dbReference>
<dbReference type="PROSITE" id="PS50931">
    <property type="entry name" value="HTH_LYSR"/>
    <property type="match status" value="1"/>
</dbReference>
<protein>
    <submittedName>
        <fullName evidence="6">DNA-binding transcriptional regulator, LysR family</fullName>
    </submittedName>
</protein>
<dbReference type="GO" id="GO:0005829">
    <property type="term" value="C:cytosol"/>
    <property type="evidence" value="ECO:0007669"/>
    <property type="project" value="TreeGrafter"/>
</dbReference>
<evidence type="ECO:0000256" key="1">
    <source>
        <dbReference type="ARBA" id="ARBA00009437"/>
    </source>
</evidence>
<dbReference type="PANTHER" id="PTHR30419">
    <property type="entry name" value="HTH-TYPE TRANSCRIPTIONAL REGULATOR YBHD"/>
    <property type="match status" value="1"/>
</dbReference>
<dbReference type="InterPro" id="IPR036388">
    <property type="entry name" value="WH-like_DNA-bd_sf"/>
</dbReference>
<organism evidence="6 7">
    <name type="scientific">Acidaminococcus fermentans</name>
    <dbReference type="NCBI Taxonomy" id="905"/>
    <lineage>
        <taxon>Bacteria</taxon>
        <taxon>Bacillati</taxon>
        <taxon>Bacillota</taxon>
        <taxon>Negativicutes</taxon>
        <taxon>Acidaminococcales</taxon>
        <taxon>Acidaminococcaceae</taxon>
        <taxon>Acidaminococcus</taxon>
    </lineage>
</organism>
<evidence type="ECO:0000259" key="5">
    <source>
        <dbReference type="PROSITE" id="PS50931"/>
    </source>
</evidence>
<sequence>MKTAYEYIYTIYQEGSLTRAAEKLFITQPALSIALRKIEARIGMPLFERNRRPLQLTPAGELYLKAIWKMHGLEKDLDREVQELKTLQTGTLTLGGSHYLLSYQIPDLLTAYVQKYPKIRLKLVEEASDTLLSLLEKEELDLTFSCDSAVIRKHAHHYPAFQDQILLAVPRSAQLPEGTAAHALTCQDIQAGRSRKAETPTVSITRFQELPFILLTPGNNLYKRCQALFQKAGFTPRIKLMLSQLATAQRLAEHGLAATFVSDAMVVPTSQDLLFFKIAEADFTRSFHALLPDKEFTPYSVRAFIQLLKP</sequence>
<dbReference type="PRINTS" id="PR00039">
    <property type="entry name" value="HTHLYSR"/>
</dbReference>
<dbReference type="SUPFAM" id="SSF53850">
    <property type="entry name" value="Periplasmic binding protein-like II"/>
    <property type="match status" value="1"/>
</dbReference>
<evidence type="ECO:0000256" key="3">
    <source>
        <dbReference type="ARBA" id="ARBA00023125"/>
    </source>
</evidence>
<evidence type="ECO:0000313" key="6">
    <source>
        <dbReference type="EMBL" id="SDX01441.1"/>
    </source>
</evidence>
<evidence type="ECO:0000313" key="7">
    <source>
        <dbReference type="Proteomes" id="UP000182379"/>
    </source>
</evidence>
<dbReference type="AlphaFoldDB" id="A0A1H2Y8S4"/>
<dbReference type="SUPFAM" id="SSF46785">
    <property type="entry name" value="Winged helix' DNA-binding domain"/>
    <property type="match status" value="1"/>
</dbReference>
<dbReference type="CDD" id="cd05466">
    <property type="entry name" value="PBP2_LTTR_substrate"/>
    <property type="match status" value="1"/>
</dbReference>
<proteinExistence type="inferred from homology"/>
<keyword evidence="4" id="KW-0804">Transcription</keyword>
<keyword evidence="3 6" id="KW-0238">DNA-binding</keyword>
<dbReference type="Gene3D" id="3.40.190.290">
    <property type="match status" value="1"/>
</dbReference>
<dbReference type="Proteomes" id="UP000182379">
    <property type="component" value="Unassembled WGS sequence"/>
</dbReference>
<gene>
    <name evidence="6" type="ORF">SAMN05216495_11090</name>
</gene>
<dbReference type="InterPro" id="IPR036390">
    <property type="entry name" value="WH_DNA-bd_sf"/>
</dbReference>
<evidence type="ECO:0000256" key="2">
    <source>
        <dbReference type="ARBA" id="ARBA00023015"/>
    </source>
</evidence>
<dbReference type="InterPro" id="IPR050950">
    <property type="entry name" value="HTH-type_LysR_regulators"/>
</dbReference>
<comment type="caution">
    <text evidence="6">The sequence shown here is derived from an EMBL/GenBank/DDBJ whole genome shotgun (WGS) entry which is preliminary data.</text>
</comment>
<comment type="similarity">
    <text evidence="1">Belongs to the LysR transcriptional regulatory family.</text>
</comment>